<dbReference type="Gene3D" id="3.30.70.1430">
    <property type="entry name" value="Multidrug efflux transporter AcrB pore domain"/>
    <property type="match status" value="2"/>
</dbReference>
<dbReference type="GO" id="GO:0015562">
    <property type="term" value="F:efflux transmembrane transporter activity"/>
    <property type="evidence" value="ECO:0007669"/>
    <property type="project" value="InterPro"/>
</dbReference>
<keyword evidence="2" id="KW-0175">Coiled coil</keyword>
<dbReference type="Proteomes" id="UP000297453">
    <property type="component" value="Unassembled WGS sequence"/>
</dbReference>
<keyword evidence="3" id="KW-0472">Membrane</keyword>
<evidence type="ECO:0000313" key="4">
    <source>
        <dbReference type="EMBL" id="TGK01004.1"/>
    </source>
</evidence>
<dbReference type="Gene3D" id="1.20.1600.10">
    <property type="entry name" value="Outer membrane efflux proteins (OEP)"/>
    <property type="match status" value="1"/>
</dbReference>
<keyword evidence="3" id="KW-1133">Transmembrane helix</keyword>
<feature type="transmembrane region" description="Helical" evidence="3">
    <location>
        <begin position="389"/>
        <end position="408"/>
    </location>
</feature>
<dbReference type="InterPro" id="IPR003423">
    <property type="entry name" value="OMP_efflux"/>
</dbReference>
<reference evidence="4" key="1">
    <citation type="journal article" date="2019" name="PLoS Negl. Trop. Dis.">
        <title>Revisiting the worldwide diversity of Leptospira species in the environment.</title>
        <authorList>
            <person name="Vincent A.T."/>
            <person name="Schiettekatte O."/>
            <person name="Bourhy P."/>
            <person name="Veyrier F.J."/>
            <person name="Picardeau M."/>
        </authorList>
    </citation>
    <scope>NUCLEOTIDE SEQUENCE [LARGE SCALE GENOMIC DNA]</scope>
    <source>
        <strain evidence="4">SSS9</strain>
    </source>
</reference>
<name>A0A4R9FQZ9_9LEPT</name>
<feature type="transmembrane region" description="Helical" evidence="3">
    <location>
        <begin position="333"/>
        <end position="351"/>
    </location>
</feature>
<dbReference type="SUPFAM" id="SSF82866">
    <property type="entry name" value="Multidrug efflux transporter AcrB transmembrane domain"/>
    <property type="match status" value="2"/>
</dbReference>
<feature type="transmembrane region" description="Helical" evidence="3">
    <location>
        <begin position="845"/>
        <end position="864"/>
    </location>
</feature>
<feature type="transmembrane region" description="Helical" evidence="3">
    <location>
        <begin position="896"/>
        <end position="919"/>
    </location>
</feature>
<feature type="transmembrane region" description="Helical" evidence="3">
    <location>
        <begin position="1013"/>
        <end position="1032"/>
    </location>
</feature>
<dbReference type="SUPFAM" id="SSF82693">
    <property type="entry name" value="Multidrug efflux transporter AcrB pore domain, PN1, PN2, PC1 and PC2 subdomains"/>
    <property type="match status" value="2"/>
</dbReference>
<evidence type="ECO:0000256" key="1">
    <source>
        <dbReference type="ARBA" id="ARBA00007613"/>
    </source>
</evidence>
<dbReference type="Gene3D" id="3.30.2090.10">
    <property type="entry name" value="Multidrug efflux transporter AcrB TolC docking domain, DN and DC subdomains"/>
    <property type="match status" value="2"/>
</dbReference>
<evidence type="ECO:0000256" key="3">
    <source>
        <dbReference type="SAM" id="Phobius"/>
    </source>
</evidence>
<keyword evidence="3" id="KW-0812">Transmembrane</keyword>
<feature type="transmembrane region" description="Helical" evidence="3">
    <location>
        <begin position="517"/>
        <end position="535"/>
    </location>
</feature>
<dbReference type="Gene3D" id="1.20.1640.10">
    <property type="entry name" value="Multidrug efflux transporter AcrB transmembrane domain"/>
    <property type="match status" value="2"/>
</dbReference>
<dbReference type="Gene3D" id="3.30.70.1440">
    <property type="entry name" value="Multidrug efflux transporter AcrB pore domain"/>
    <property type="match status" value="1"/>
</dbReference>
<feature type="transmembrane region" description="Helical" evidence="3">
    <location>
        <begin position="871"/>
        <end position="890"/>
    </location>
</feature>
<evidence type="ECO:0000313" key="5">
    <source>
        <dbReference type="Proteomes" id="UP000297453"/>
    </source>
</evidence>
<evidence type="ECO:0008006" key="6">
    <source>
        <dbReference type="Google" id="ProtNLM"/>
    </source>
</evidence>
<dbReference type="PANTHER" id="PTHR32063:SF18">
    <property type="entry name" value="CATION EFFLUX SYSTEM PROTEIN"/>
    <property type="match status" value="1"/>
</dbReference>
<protein>
    <recommendedName>
        <fullName evidence="6">Efflux RND transporter permease subunit</fullName>
    </recommendedName>
</protein>
<dbReference type="SUPFAM" id="SSF56954">
    <property type="entry name" value="Outer membrane efflux proteins (OEP)"/>
    <property type="match status" value="1"/>
</dbReference>
<dbReference type="GO" id="GO:0005886">
    <property type="term" value="C:plasma membrane"/>
    <property type="evidence" value="ECO:0007669"/>
    <property type="project" value="TreeGrafter"/>
</dbReference>
<keyword evidence="5" id="KW-1185">Reference proteome</keyword>
<dbReference type="Gene3D" id="3.30.70.1320">
    <property type="entry name" value="Multidrug efflux transporter AcrB pore domain like"/>
    <property type="match status" value="1"/>
</dbReference>
<comment type="caution">
    <text evidence="4">The sequence shown here is derived from an EMBL/GenBank/DDBJ whole genome shotgun (WGS) entry which is preliminary data.</text>
</comment>
<dbReference type="Pfam" id="PF02321">
    <property type="entry name" value="OEP"/>
    <property type="match status" value="1"/>
</dbReference>
<feature type="transmembrane region" description="Helical" evidence="3">
    <location>
        <begin position="358"/>
        <end position="377"/>
    </location>
</feature>
<feature type="coiled-coil region" evidence="2">
    <location>
        <begin position="1263"/>
        <end position="1290"/>
    </location>
</feature>
<gene>
    <name evidence="4" type="ORF">EHO59_13885</name>
</gene>
<comment type="similarity">
    <text evidence="1">Belongs to the outer membrane factor (OMF) (TC 1.B.17) family.</text>
</comment>
<proteinExistence type="inferred from homology"/>
<dbReference type="PANTHER" id="PTHR32063">
    <property type="match status" value="1"/>
</dbReference>
<feature type="transmembrane region" description="Helical" evidence="3">
    <location>
        <begin position="972"/>
        <end position="997"/>
    </location>
</feature>
<feature type="transmembrane region" description="Helical" evidence="3">
    <location>
        <begin position="947"/>
        <end position="966"/>
    </location>
</feature>
<evidence type="ECO:0000256" key="2">
    <source>
        <dbReference type="SAM" id="Coils"/>
    </source>
</evidence>
<dbReference type="RefSeq" id="WP_135589027.1">
    <property type="nucleotide sequence ID" value="NZ_RQEP01000018.1"/>
</dbReference>
<accession>A0A4R9FQZ9</accession>
<dbReference type="GO" id="GO:0042910">
    <property type="term" value="F:xenobiotic transmembrane transporter activity"/>
    <property type="evidence" value="ECO:0007669"/>
    <property type="project" value="TreeGrafter"/>
</dbReference>
<dbReference type="InterPro" id="IPR027463">
    <property type="entry name" value="AcrB_DN_DC_subdom"/>
</dbReference>
<sequence length="1445" mass="160184">MKFSELIFKYRKITLSLVFTLGFLGLASWITMPREEDPRLSDFRGIVTVIYPGSTATEMQRLVVERMEDELSEIEEIKETQVTVRSEFALLRIDLRDSVTGTKVDTAWRKVESALDVAYSRFPLGTQKPKLDRNVNQQDAFVFAITGSDDPLLLLDFAEKLEDEISSLPLVAKVNIFGDPGKQISINVDDSVLEKYGLNYEQILRALRESNRNIPSGSVRIDAQRVNIETNSGFKSLEEIRQFPILLNSGNVVLLGEMAKVVRSPDFPIKEKMFLNGKPGIAIGVVPKAEISLLDFGKQVRSKVDLQKKKNANFKIEEISVQPDYVKSRLNNLSANLFFGILIVAAVLIIGMGFRIGLLVALLVPVISLISLGLYGVGGGVLNQMSISAFVMALGLLIDNVIVVVEGIQEKLDEGIDLVKASMETINEFIIPLASATGTTVAAFLPMLGASGTVADFTRSIPSVAILCLVVSYFFAIFVTPNVAQAFLKKGSAKQWKFTEKLGDWVASIVINRSKSLFLFATVAIAIAGIGFGLLPKKFFPYADRDQLVVSVELAEGTHLDETTKIALKLEERIRELKGLRSTATFVGRSTPRFYYNLNRLPNSPHIAQILITADDFSAARKMIPLIEKFASELFPSVNIVVRELQQGPPVNAPIEIRLVGNNEEELIRGSENVLSVVKNLEGTRNVVRDIGIGSPNIRFSINDASAARFGLTRREVTSALLGRTIGLDAGEYRWEREPIPIRLRSEEGDGISLERLRKAYVAQTRNSSLDVSHLSSEELLWKPSVFHHYNRRLSVSITSELSNGASYTKVISEFKEKLKGLNLPEGIEVIFGGEAKASGDANTAILKALPLALILFLGSLLFEFNSFKEVGIILVTIPLSFIGIVPGLLFSGNAFGFMSLIGSLALVGIVVNNGILIIDYMKTSISSGASPEEATRLAIQRRIRPILLTTATTIAGMLPLAFSNATLWPPFAWSIVSGLIVSTALTLFIVPSLYLIGKRTRVNLIVKGKTQGFLRTSLFLSIFIILPSSVFSQEKGTSMTLQEVLAQSGKAGLVTSSEASKESLNYDTQTLSRDVYMPKLRASMNRVFLDQSLPARGVTPGGIGGLEKSFYQGSVEITQNLFDPSNMFYLIPAKERAVEAEKNRVIRIRQDAEWDAASKFLDSLSVRIRIETVSKVVSELSGRKYEVGRLYRFGQVLETDLLRVDLALDDSKQKLLYLKGQKEVIDLSLGQAVGSMFPVEPIEFKLNFADERRDFETILSAVKLQRKDLQALRIQIESMEKEKESINKEALPKVFAKLGYNHQDSGQFTKDDWYSGSVGVSIQPFEGGTRASRVDSVSAKISGLREKMKDLERGIGVQVRKALSDLSVRQKDWDSKKDGYRRASENAERQRNRFLNGKATFLEKLEADVLRREKEEETKLAELERNRSVFYLRYVLGESLIAED</sequence>
<organism evidence="4 5">
    <name type="scientific">Leptospira semungkisensis</name>
    <dbReference type="NCBI Taxonomy" id="2484985"/>
    <lineage>
        <taxon>Bacteria</taxon>
        <taxon>Pseudomonadati</taxon>
        <taxon>Spirochaetota</taxon>
        <taxon>Spirochaetia</taxon>
        <taxon>Leptospirales</taxon>
        <taxon>Leptospiraceae</taxon>
        <taxon>Leptospira</taxon>
    </lineage>
</organism>
<dbReference type="PRINTS" id="PR00702">
    <property type="entry name" value="ACRIFLAVINRP"/>
</dbReference>
<dbReference type="EMBL" id="RQEP01000018">
    <property type="protein sequence ID" value="TGK01004.1"/>
    <property type="molecule type" value="Genomic_DNA"/>
</dbReference>
<feature type="transmembrane region" description="Helical" evidence="3">
    <location>
        <begin position="429"/>
        <end position="449"/>
    </location>
</feature>
<feature type="transmembrane region" description="Helical" evidence="3">
    <location>
        <begin position="461"/>
        <end position="488"/>
    </location>
</feature>
<dbReference type="Pfam" id="PF00873">
    <property type="entry name" value="ACR_tran"/>
    <property type="match status" value="1"/>
</dbReference>
<dbReference type="OrthoDB" id="9807612at2"/>
<dbReference type="InterPro" id="IPR001036">
    <property type="entry name" value="Acrflvin-R"/>
</dbReference>
<dbReference type="SUPFAM" id="SSF82714">
    <property type="entry name" value="Multidrug efflux transporter AcrB TolC docking domain, DN and DC subdomains"/>
    <property type="match status" value="2"/>
</dbReference>